<protein>
    <recommendedName>
        <fullName evidence="4">ComF family protein</fullName>
    </recommendedName>
</protein>
<dbReference type="Proteomes" id="UP001161422">
    <property type="component" value="Unassembled WGS sequence"/>
</dbReference>
<organism evidence="2 3">
    <name type="scientific">Paraferrimonas sedimenticola</name>
    <dbReference type="NCBI Taxonomy" id="375674"/>
    <lineage>
        <taxon>Bacteria</taxon>
        <taxon>Pseudomonadati</taxon>
        <taxon>Pseudomonadota</taxon>
        <taxon>Gammaproteobacteria</taxon>
        <taxon>Alteromonadales</taxon>
        <taxon>Ferrimonadaceae</taxon>
        <taxon>Paraferrimonas</taxon>
    </lineage>
</organism>
<comment type="caution">
    <text evidence="2">The sequence shown here is derived from an EMBL/GenBank/DDBJ whole genome shotgun (WGS) entry which is preliminary data.</text>
</comment>
<evidence type="ECO:0000313" key="2">
    <source>
        <dbReference type="EMBL" id="GLP95942.1"/>
    </source>
</evidence>
<reference evidence="2" key="2">
    <citation type="submission" date="2023-01" db="EMBL/GenBank/DDBJ databases">
        <title>Draft genome sequence of Paraferrimonas sedimenticola strain NBRC 101628.</title>
        <authorList>
            <person name="Sun Q."/>
            <person name="Mori K."/>
        </authorList>
    </citation>
    <scope>NUCLEOTIDE SEQUENCE</scope>
    <source>
        <strain evidence="2">NBRC 101628</strain>
    </source>
</reference>
<dbReference type="EMBL" id="BSNC01000003">
    <property type="protein sequence ID" value="GLP95942.1"/>
    <property type="molecule type" value="Genomic_DNA"/>
</dbReference>
<accession>A0AA37RWA6</accession>
<proteinExistence type="inferred from homology"/>
<comment type="similarity">
    <text evidence="1">Belongs to the ComF/GntX family.</text>
</comment>
<dbReference type="PANTHER" id="PTHR47505:SF1">
    <property type="entry name" value="DNA UTILIZATION PROTEIN YHGH"/>
    <property type="match status" value="1"/>
</dbReference>
<dbReference type="CDD" id="cd06223">
    <property type="entry name" value="PRTases_typeI"/>
    <property type="match status" value="1"/>
</dbReference>
<gene>
    <name evidence="2" type="ORF">GCM10007895_12480</name>
</gene>
<name>A0AA37RWA6_9GAMM</name>
<dbReference type="InterPro" id="IPR000836">
    <property type="entry name" value="PRTase_dom"/>
</dbReference>
<evidence type="ECO:0000256" key="1">
    <source>
        <dbReference type="ARBA" id="ARBA00008007"/>
    </source>
</evidence>
<evidence type="ECO:0000313" key="3">
    <source>
        <dbReference type="Proteomes" id="UP001161422"/>
    </source>
</evidence>
<dbReference type="PANTHER" id="PTHR47505">
    <property type="entry name" value="DNA UTILIZATION PROTEIN YHGH"/>
    <property type="match status" value="1"/>
</dbReference>
<evidence type="ECO:0008006" key="4">
    <source>
        <dbReference type="Google" id="ProtNLM"/>
    </source>
</evidence>
<dbReference type="AlphaFoldDB" id="A0AA37RWA6"/>
<keyword evidence="3" id="KW-1185">Reference proteome</keyword>
<dbReference type="InterPro" id="IPR051910">
    <property type="entry name" value="ComF/GntX_DNA_util-trans"/>
</dbReference>
<dbReference type="Gene3D" id="3.40.50.2020">
    <property type="match status" value="1"/>
</dbReference>
<reference evidence="2" key="1">
    <citation type="journal article" date="2014" name="Int. J. Syst. Evol. Microbiol.">
        <title>Complete genome sequence of Corynebacterium casei LMG S-19264T (=DSM 44701T), isolated from a smear-ripened cheese.</title>
        <authorList>
            <consortium name="US DOE Joint Genome Institute (JGI-PGF)"/>
            <person name="Walter F."/>
            <person name="Albersmeier A."/>
            <person name="Kalinowski J."/>
            <person name="Ruckert C."/>
        </authorList>
    </citation>
    <scope>NUCLEOTIDE SEQUENCE</scope>
    <source>
        <strain evidence="2">NBRC 101628</strain>
    </source>
</reference>
<dbReference type="InterPro" id="IPR029057">
    <property type="entry name" value="PRTase-like"/>
</dbReference>
<dbReference type="SUPFAM" id="SSF53271">
    <property type="entry name" value="PRTase-like"/>
    <property type="match status" value="1"/>
</dbReference>
<sequence>MVHGVLFHSQVGFGVAAFKRYGQFAWLMPLCRILALRLRSLWQSGLLPMVDAIAPVPASHFALKKRGFNQSKVIALTLGHMLGLPVVDLFQAKFKRSQQGLTRSQRLTNLKGVFSQQKTAPQRLAIVDDVVTTGATAQSLVQLVEKDCEEIQVWVLARTQTQS</sequence>